<feature type="domain" description="Fibronectin type III-like" evidence="3">
    <location>
        <begin position="707"/>
        <end position="776"/>
    </location>
</feature>
<dbReference type="Pfam" id="PF01915">
    <property type="entry name" value="Glyco_hydro_3_C"/>
    <property type="match status" value="1"/>
</dbReference>
<dbReference type="InterPro" id="IPR036881">
    <property type="entry name" value="Glyco_hydro_3_C_sf"/>
</dbReference>
<evidence type="ECO:0000256" key="2">
    <source>
        <dbReference type="ARBA" id="ARBA00022801"/>
    </source>
</evidence>
<comment type="caution">
    <text evidence="4">The sequence shown here is derived from an EMBL/GenBank/DDBJ whole genome shotgun (WGS) entry which is preliminary data.</text>
</comment>
<dbReference type="InterPro" id="IPR001764">
    <property type="entry name" value="Glyco_hydro_3_N"/>
</dbReference>
<dbReference type="InterPro" id="IPR017853">
    <property type="entry name" value="GH"/>
</dbReference>
<dbReference type="SMART" id="SM01217">
    <property type="entry name" value="Fn3_like"/>
    <property type="match status" value="1"/>
</dbReference>
<evidence type="ECO:0000259" key="3">
    <source>
        <dbReference type="SMART" id="SM01217"/>
    </source>
</evidence>
<dbReference type="Proteomes" id="UP000293865">
    <property type="component" value="Unassembled WGS sequence"/>
</dbReference>
<dbReference type="PANTHER" id="PTHR42715:SF10">
    <property type="entry name" value="BETA-GLUCOSIDASE"/>
    <property type="match status" value="1"/>
</dbReference>
<dbReference type="PANTHER" id="PTHR42715">
    <property type="entry name" value="BETA-GLUCOSIDASE"/>
    <property type="match status" value="1"/>
</dbReference>
<dbReference type="AlphaFoldDB" id="A0A4V1QX13"/>
<dbReference type="Gene3D" id="2.60.40.10">
    <property type="entry name" value="Immunoglobulins"/>
    <property type="match status" value="1"/>
</dbReference>
<dbReference type="OrthoDB" id="3187421at2"/>
<dbReference type="RefSeq" id="WP_129521697.1">
    <property type="nucleotide sequence ID" value="NZ_SDPN01000033.1"/>
</dbReference>
<sequence length="814" mass="86074">MTTPSPSSLDRANELLSRMTLLEKAQQVSAVMPGALLGPDGPDSRVLDGLMKDGIGHVSNLAMMGASSPQNIAKITNVVQRYLLEKTRLGIPAMFHAEALNGFLAPGYTSFPTAIGLAATWNPDAVEGMARVISRQMRSVGSFQALSPVMDIARDARWGRVHETYGEDVYLTTAMSVAFVRGLQGDDLRTGVLATGKHFLGYSMTEAGQNMAATQLGERELYDVYATPFEAAIKLAGLGSIMNSYSEIDGVPAGASRSLLTDLLRGRMGFDGSVVSDYSTVEWLATRQYAAESPADAGVLAITAGLDVELPQVVGYGHHLVDAVQSGHLDEDVLDDAVRRVLMDKFKLGLFENAYVSEDPIELGRIAGEGHALSRSLAEESITLLKNDGTLPLSRGMRIAVIGPNADSAMVNFAAYTYPSSLDMTKGIVTGESRMAGVSTMSNDAEVSPEKAAAMAERYAQIMAIDTEALVRLADGAMDLGEAILAASPESYVTTVTGVNIHPDDPQDVAAAVESAAAADVVVLALGGRGGWFGTRITEGEGTDAAKLELPTHQVDLVRAVAATGTPLVGVFYQGRPHAIAEVDELLAASIVAYYPGPQGGQAIASVLFGDINPSGKLPYTIPRATGQVPLYYSQKRGSGYRRSEGDMFRSYIDLENSPLYPFGHGLSYTSFEYSNLTLDNEAVPADGGAVTISVDIRNVGERAGSEIAQFYVSQKAVGLTRPALQLVGFARTTLQPDDAVTLSCTVQVSQLGFTGIDGRFAVEPGTVEVSIGSSSSQLSHHSSFRIVGGAVDLEGRRAYLSTASTAVLDQASR</sequence>
<evidence type="ECO:0000256" key="1">
    <source>
        <dbReference type="ARBA" id="ARBA00005336"/>
    </source>
</evidence>
<gene>
    <name evidence="4" type="ORF">ESP51_14970</name>
</gene>
<dbReference type="Pfam" id="PF14310">
    <property type="entry name" value="Fn3-like"/>
    <property type="match status" value="1"/>
</dbReference>
<proteinExistence type="inferred from homology"/>
<dbReference type="Pfam" id="PF00933">
    <property type="entry name" value="Glyco_hydro_3"/>
    <property type="match status" value="1"/>
</dbReference>
<evidence type="ECO:0000313" key="5">
    <source>
        <dbReference type="Proteomes" id="UP000293865"/>
    </source>
</evidence>
<keyword evidence="2" id="KW-0378">Hydrolase</keyword>
<keyword evidence="5" id="KW-1185">Reference proteome</keyword>
<accession>A0A4V1QX13</accession>
<dbReference type="InterPro" id="IPR013783">
    <property type="entry name" value="Ig-like_fold"/>
</dbReference>
<dbReference type="PRINTS" id="PR00133">
    <property type="entry name" value="GLHYDRLASE3"/>
</dbReference>
<dbReference type="Gene3D" id="3.20.20.300">
    <property type="entry name" value="Glycoside hydrolase, family 3, N-terminal domain"/>
    <property type="match status" value="1"/>
</dbReference>
<protein>
    <submittedName>
        <fullName evidence="4">Beta-glucosidase</fullName>
    </submittedName>
</protein>
<dbReference type="InterPro" id="IPR002772">
    <property type="entry name" value="Glyco_hydro_3_C"/>
</dbReference>
<dbReference type="InterPro" id="IPR026891">
    <property type="entry name" value="Fn3-like"/>
</dbReference>
<dbReference type="SUPFAM" id="SSF51445">
    <property type="entry name" value="(Trans)glycosidases"/>
    <property type="match status" value="1"/>
</dbReference>
<comment type="similarity">
    <text evidence="1">Belongs to the glycosyl hydrolase 3 family.</text>
</comment>
<evidence type="ECO:0000313" key="4">
    <source>
        <dbReference type="EMBL" id="RXZ68056.1"/>
    </source>
</evidence>
<dbReference type="SUPFAM" id="SSF52279">
    <property type="entry name" value="Beta-D-glucan exohydrolase, C-terminal domain"/>
    <property type="match status" value="1"/>
</dbReference>
<organism evidence="4 5">
    <name type="scientific">Agromyces albus</name>
    <dbReference type="NCBI Taxonomy" id="205332"/>
    <lineage>
        <taxon>Bacteria</taxon>
        <taxon>Bacillati</taxon>
        <taxon>Actinomycetota</taxon>
        <taxon>Actinomycetes</taxon>
        <taxon>Micrococcales</taxon>
        <taxon>Microbacteriaceae</taxon>
        <taxon>Agromyces</taxon>
    </lineage>
</organism>
<reference evidence="4 5" key="1">
    <citation type="submission" date="2019-01" db="EMBL/GenBank/DDBJ databases">
        <title>Agromyces.</title>
        <authorList>
            <person name="Li J."/>
        </authorList>
    </citation>
    <scope>NUCLEOTIDE SEQUENCE [LARGE SCALE GENOMIC DNA]</scope>
    <source>
        <strain evidence="4 5">DSM 15934</strain>
    </source>
</reference>
<dbReference type="GO" id="GO:0004553">
    <property type="term" value="F:hydrolase activity, hydrolyzing O-glycosyl compounds"/>
    <property type="evidence" value="ECO:0007669"/>
    <property type="project" value="InterPro"/>
</dbReference>
<dbReference type="Gene3D" id="3.40.50.1700">
    <property type="entry name" value="Glycoside hydrolase family 3 C-terminal domain"/>
    <property type="match status" value="1"/>
</dbReference>
<dbReference type="GO" id="GO:0005975">
    <property type="term" value="P:carbohydrate metabolic process"/>
    <property type="evidence" value="ECO:0007669"/>
    <property type="project" value="InterPro"/>
</dbReference>
<dbReference type="EMBL" id="SDPN01000033">
    <property type="protein sequence ID" value="RXZ68056.1"/>
    <property type="molecule type" value="Genomic_DNA"/>
</dbReference>
<dbReference type="InterPro" id="IPR050288">
    <property type="entry name" value="Cellulose_deg_GH3"/>
</dbReference>
<name>A0A4V1QX13_9MICO</name>
<dbReference type="InterPro" id="IPR036962">
    <property type="entry name" value="Glyco_hydro_3_N_sf"/>
</dbReference>